<organism evidence="1 2">
    <name type="scientific">Pseudomonas phage Psa21</name>
    <dbReference type="NCBI Taxonomy" id="2530023"/>
    <lineage>
        <taxon>Viruses</taxon>
        <taxon>Duplodnaviria</taxon>
        <taxon>Heunggongvirae</taxon>
        <taxon>Uroviricota</taxon>
        <taxon>Caudoviricetes</taxon>
        <taxon>Chimalliviridae</taxon>
        <taxon>Tepukevirus</taxon>
        <taxon>Tepukevirus Psa21</taxon>
    </lineage>
</organism>
<gene>
    <name evidence="1" type="ORF">PSA21_320</name>
</gene>
<keyword evidence="2" id="KW-1185">Reference proteome</keyword>
<dbReference type="Proteomes" id="UP000294134">
    <property type="component" value="Segment"/>
</dbReference>
<accession>A0A481W4U8</accession>
<dbReference type="EMBL" id="MK552327">
    <property type="protein sequence ID" value="QBJ02846.1"/>
    <property type="molecule type" value="Genomic_DNA"/>
</dbReference>
<protein>
    <submittedName>
        <fullName evidence="1">Uncharacterized protein</fullName>
    </submittedName>
</protein>
<evidence type="ECO:0000313" key="1">
    <source>
        <dbReference type="EMBL" id="QBJ02846.1"/>
    </source>
</evidence>
<name>A0A481W4U8_9CAUD</name>
<sequence>MSKQKQTRKVLGELRLLQHRFCTVNPQRTRRELIDSLQTFVSTDGIDIIDATTRQKIDRVTFDQKVVPEHYYPVIAHIAAITAPQ</sequence>
<reference evidence="1 2" key="1">
    <citation type="submission" date="2019-02" db="EMBL/GenBank/DDBJ databases">
        <authorList>
            <person name="Frampton R.A."/>
            <person name="Wojtus J.K."/>
            <person name="Fineran P.C."/>
            <person name="Hendrickson H.L."/>
        </authorList>
    </citation>
    <scope>NUCLEOTIDE SEQUENCE [LARGE SCALE GENOMIC DNA]</scope>
</reference>
<proteinExistence type="predicted"/>
<evidence type="ECO:0000313" key="2">
    <source>
        <dbReference type="Proteomes" id="UP000294134"/>
    </source>
</evidence>